<feature type="domain" description="Antitoxin FitA-like ribbon-helix-helix" evidence="1">
    <location>
        <begin position="3"/>
        <end position="40"/>
    </location>
</feature>
<proteinExistence type="predicted"/>
<dbReference type="OrthoDB" id="2389872at2"/>
<protein>
    <submittedName>
        <fullName evidence="2">Toxin-antitoxin system</fullName>
    </submittedName>
</protein>
<dbReference type="Proteomes" id="UP000078292">
    <property type="component" value="Unassembled WGS sequence"/>
</dbReference>
<organism evidence="2 3">
    <name type="scientific">Enteractinococcus helveticum</name>
    <dbReference type="NCBI Taxonomy" id="1837282"/>
    <lineage>
        <taxon>Bacteria</taxon>
        <taxon>Bacillati</taxon>
        <taxon>Actinomycetota</taxon>
        <taxon>Actinomycetes</taxon>
        <taxon>Micrococcales</taxon>
        <taxon>Micrococcaceae</taxon>
    </lineage>
</organism>
<accession>A0A1B7M3B5</accession>
<dbReference type="EMBL" id="LXEY01000004">
    <property type="protein sequence ID" value="OAV63096.1"/>
    <property type="molecule type" value="Genomic_DNA"/>
</dbReference>
<dbReference type="GO" id="GO:0006355">
    <property type="term" value="P:regulation of DNA-templated transcription"/>
    <property type="evidence" value="ECO:0007669"/>
    <property type="project" value="InterPro"/>
</dbReference>
<dbReference type="InterPro" id="IPR010985">
    <property type="entry name" value="Ribbon_hlx_hlx"/>
</dbReference>
<sequence>MSSIIVRGLDPSVKRRLAARAKEHGRSMEAEVRDILTRAATRPHIGLALAQAAREIGGMSELQIPERTDPARVVDFE</sequence>
<evidence type="ECO:0000313" key="2">
    <source>
        <dbReference type="EMBL" id="OAV63096.1"/>
    </source>
</evidence>
<gene>
    <name evidence="2" type="ORF">A6F49_03375</name>
</gene>
<name>A0A1B7M3B5_9MICC</name>
<dbReference type="RefSeq" id="WP_043055904.1">
    <property type="nucleotide sequence ID" value="NZ_LXEY01000004.1"/>
</dbReference>
<evidence type="ECO:0000313" key="3">
    <source>
        <dbReference type="Proteomes" id="UP000078292"/>
    </source>
</evidence>
<dbReference type="SUPFAM" id="SSF47598">
    <property type="entry name" value="Ribbon-helix-helix"/>
    <property type="match status" value="1"/>
</dbReference>
<dbReference type="Pfam" id="PF22513">
    <property type="entry name" value="FitA-like_RHH"/>
    <property type="match status" value="1"/>
</dbReference>
<keyword evidence="3" id="KW-1185">Reference proteome</keyword>
<comment type="caution">
    <text evidence="2">The sequence shown here is derived from an EMBL/GenBank/DDBJ whole genome shotgun (WGS) entry which is preliminary data.</text>
</comment>
<dbReference type="STRING" id="1837282.A6F49_03375"/>
<dbReference type="InterPro" id="IPR013321">
    <property type="entry name" value="Arc_rbn_hlx_hlx"/>
</dbReference>
<dbReference type="AlphaFoldDB" id="A0A1B7M3B5"/>
<reference evidence="2 3" key="1">
    <citation type="submission" date="2016-04" db="EMBL/GenBank/DDBJ databases">
        <title>First whole genome shotgun sequence of the bacterium Enteractinococcus sp. strain UASWS1574.</title>
        <authorList>
            <person name="Crovadore J."/>
            <person name="Chablais R."/>
            <person name="Lefort F."/>
        </authorList>
    </citation>
    <scope>NUCLEOTIDE SEQUENCE [LARGE SCALE GENOMIC DNA]</scope>
    <source>
        <strain evidence="2 3">UASWS1574</strain>
    </source>
</reference>
<dbReference type="InterPro" id="IPR053853">
    <property type="entry name" value="FitA-like_RHH"/>
</dbReference>
<evidence type="ECO:0000259" key="1">
    <source>
        <dbReference type="Pfam" id="PF22513"/>
    </source>
</evidence>
<dbReference type="Gene3D" id="1.10.1220.10">
    <property type="entry name" value="Met repressor-like"/>
    <property type="match status" value="1"/>
</dbReference>